<feature type="compositionally biased region" description="Basic and acidic residues" evidence="5">
    <location>
        <begin position="679"/>
        <end position="784"/>
    </location>
</feature>
<dbReference type="Pfam" id="PF17207">
    <property type="entry name" value="MCM_OB"/>
    <property type="match status" value="1"/>
</dbReference>
<feature type="region of interest" description="Disordered" evidence="5">
    <location>
        <begin position="674"/>
        <end position="849"/>
    </location>
</feature>
<dbReference type="GO" id="GO:0016787">
    <property type="term" value="F:hydrolase activity"/>
    <property type="evidence" value="ECO:0007669"/>
    <property type="project" value="UniProtKB-KW"/>
</dbReference>
<protein>
    <recommendedName>
        <fullName evidence="6">MCM C-terminal AAA(+) ATPase domain-containing protein</fullName>
    </recommendedName>
</protein>
<dbReference type="Pfam" id="PF17855">
    <property type="entry name" value="MCM_lid"/>
    <property type="match status" value="1"/>
</dbReference>
<gene>
    <name evidence="7" type="ORF">CTOB1V02_LOCUS9270</name>
</gene>
<feature type="compositionally biased region" description="Basic and acidic residues" evidence="5">
    <location>
        <begin position="873"/>
        <end position="886"/>
    </location>
</feature>
<dbReference type="Gene3D" id="3.40.50.300">
    <property type="entry name" value="P-loop containing nucleotide triphosphate hydrolases"/>
    <property type="match status" value="1"/>
</dbReference>
<feature type="domain" description="MCM C-terminal AAA(+) ATPase" evidence="6">
    <location>
        <begin position="307"/>
        <end position="508"/>
    </location>
</feature>
<dbReference type="GO" id="GO:0000724">
    <property type="term" value="P:double-strand break repair via homologous recombination"/>
    <property type="evidence" value="ECO:0007669"/>
    <property type="project" value="TreeGrafter"/>
</dbReference>
<dbReference type="InterPro" id="IPR012340">
    <property type="entry name" value="NA-bd_OB-fold"/>
</dbReference>
<dbReference type="InterPro" id="IPR027417">
    <property type="entry name" value="P-loop_NTPase"/>
</dbReference>
<dbReference type="Gene3D" id="2.20.28.10">
    <property type="match status" value="1"/>
</dbReference>
<dbReference type="SUPFAM" id="SSF50249">
    <property type="entry name" value="Nucleic acid-binding proteins"/>
    <property type="match status" value="1"/>
</dbReference>
<dbReference type="GO" id="GO:0042555">
    <property type="term" value="C:MCM complex"/>
    <property type="evidence" value="ECO:0007669"/>
    <property type="project" value="TreeGrafter"/>
</dbReference>
<dbReference type="GO" id="GO:0005524">
    <property type="term" value="F:ATP binding"/>
    <property type="evidence" value="ECO:0007669"/>
    <property type="project" value="UniProtKB-KW"/>
</dbReference>
<sequence>MKMSDLLLSLDVAMDYLEREFSFELREILAASEELTTCYPLEIDASEFLSDFQFLCTTFYRNPLPLLAQFNEAALGVQHRLIGTKNSDSTVENPDSWTVKQIRCRFKSLPHMGSVRHQIPRWCDFGWFIIFPCRVTRVKPRKVLEWKKDFRCRKCGHEFTLEADYEMGYSYSLPECCPNREDGCLSNGGFVDLSSERRRDRCYRDYQEVRVQEKVETLALGRMPQSIWITLEDDLVDCLKPGDSIDVNGIVRRRWKRLKLGKLPKATLVIQTNYLVVHNKPKVKLTEELRKEFQDFWLNHADCVLSGRNQILQGFCPQIFGLYLAKLALFVVMAGGVSSATSDSGTSSRGESHVLLVGDPGTAKSQFLKYVSKLSPRSVLTTGVGSTSAGLTVAAVRSGGSHWHLEPGALVLADGGVCCIDEFCSIPERDRGSIHEAMEQQTISVAKAGMVSTLRSRCSIVAATNPKKGNPEVFEVGLASPLLSRFDLVLPIKDQRSSEWDELLSSWLLKEARQEDNSLGLGKGLSSEWSFERLQAYLCWVKEVFKPVMSSTAKEVLQRYYVVLRKTESRLRVTIRVLESLVRLSQAHARLVARQQVTVQDALVAIVLMECSNPCLLDDIAMLHTTFPRDAEVEYRTQAHVILSRLELRHLLEHDEGSNEDDQMMTLTQHAFVATRNGPVEKGRAEQRNGPVEKGRAEQRNGPVEKGRAEQRKGPVEKGRAEQRKGPGRAEQRKGPVEKGRAEQRNGPVEKGRAEQRKGLVEKGRAEQRKGPVEKGRAEQRDLQELIGQKRPLPLLGREEVKVGAVSPPSPKRSKTVDGVQESDPGTLPSSPGVASVPTGDVPLPGRRTDGLEEVGLISKIKEWERACALFDDEAKNEAKPSEKSDLVLPKEAGNSSAHLAKSSAMNKKKTVQSLKKTSKTKESETDEWERAFALFSDGDEVTSSKPPSLFKQWNYKRVSPTLTPASALKPSPHSVLTKNSADEGSSVINEWHVGKTKSNNRLEEFSYQDPLSQQPCPTAEVGIAQHPPTQESSVDCGTSRGGIQPGHETRVVNSQRRIDASQKWAGLRADLDDFDLFFQDELEL</sequence>
<dbReference type="PANTHER" id="PTHR11630">
    <property type="entry name" value="DNA REPLICATION LICENSING FACTOR MCM FAMILY MEMBER"/>
    <property type="match status" value="1"/>
</dbReference>
<dbReference type="InterPro" id="IPR031327">
    <property type="entry name" value="MCM"/>
</dbReference>
<reference evidence="7" key="1">
    <citation type="submission" date="2020-11" db="EMBL/GenBank/DDBJ databases">
        <authorList>
            <person name="Tran Van P."/>
        </authorList>
    </citation>
    <scope>NUCLEOTIDE SEQUENCE</scope>
</reference>
<dbReference type="SUPFAM" id="SSF52540">
    <property type="entry name" value="P-loop containing nucleoside triphosphate hydrolases"/>
    <property type="match status" value="1"/>
</dbReference>
<evidence type="ECO:0000256" key="5">
    <source>
        <dbReference type="SAM" id="MobiDB-lite"/>
    </source>
</evidence>
<dbReference type="GO" id="GO:0005634">
    <property type="term" value="C:nucleus"/>
    <property type="evidence" value="ECO:0007669"/>
    <property type="project" value="UniProtKB-SubCell"/>
</dbReference>
<dbReference type="PANTHER" id="PTHR11630:SF48">
    <property type="entry name" value="DNA HELICASE MCM9"/>
    <property type="match status" value="1"/>
</dbReference>
<dbReference type="InterPro" id="IPR001208">
    <property type="entry name" value="MCM_dom"/>
</dbReference>
<dbReference type="EMBL" id="OB663499">
    <property type="protein sequence ID" value="CAD7231423.1"/>
    <property type="molecule type" value="Genomic_DNA"/>
</dbReference>
<accession>A0A7R8WGU9</accession>
<dbReference type="InterPro" id="IPR033762">
    <property type="entry name" value="MCM_OB"/>
</dbReference>
<dbReference type="GO" id="GO:0017116">
    <property type="term" value="F:single-stranded DNA helicase activity"/>
    <property type="evidence" value="ECO:0007669"/>
    <property type="project" value="TreeGrafter"/>
</dbReference>
<feature type="region of interest" description="Disordered" evidence="5">
    <location>
        <begin position="873"/>
        <end position="926"/>
    </location>
</feature>
<keyword evidence="2 4" id="KW-0067">ATP-binding</keyword>
<comment type="similarity">
    <text evidence="4">Belongs to the MCM family.</text>
</comment>
<dbReference type="OrthoDB" id="271325at2759"/>
<dbReference type="Pfam" id="PF00493">
    <property type="entry name" value="MCM"/>
    <property type="match status" value="1"/>
</dbReference>
<evidence type="ECO:0000256" key="1">
    <source>
        <dbReference type="ARBA" id="ARBA00022741"/>
    </source>
</evidence>
<feature type="compositionally biased region" description="Polar residues" evidence="5">
    <location>
        <begin position="1028"/>
        <end position="1037"/>
    </location>
</feature>
<dbReference type="PRINTS" id="PR01657">
    <property type="entry name" value="MCMFAMILY"/>
</dbReference>
<evidence type="ECO:0000259" key="6">
    <source>
        <dbReference type="PROSITE" id="PS50051"/>
    </source>
</evidence>
<dbReference type="InterPro" id="IPR041562">
    <property type="entry name" value="MCM_lid"/>
</dbReference>
<organism evidence="7">
    <name type="scientific">Cyprideis torosa</name>
    <dbReference type="NCBI Taxonomy" id="163714"/>
    <lineage>
        <taxon>Eukaryota</taxon>
        <taxon>Metazoa</taxon>
        <taxon>Ecdysozoa</taxon>
        <taxon>Arthropoda</taxon>
        <taxon>Crustacea</taxon>
        <taxon>Oligostraca</taxon>
        <taxon>Ostracoda</taxon>
        <taxon>Podocopa</taxon>
        <taxon>Podocopida</taxon>
        <taxon>Cytherocopina</taxon>
        <taxon>Cytheroidea</taxon>
        <taxon>Cytherideidae</taxon>
        <taxon>Cyprideis</taxon>
    </lineage>
</organism>
<keyword evidence="1 4" id="KW-0547">Nucleotide-binding</keyword>
<evidence type="ECO:0000256" key="3">
    <source>
        <dbReference type="ARBA" id="ARBA00023125"/>
    </source>
</evidence>
<name>A0A7R8WGU9_9CRUS</name>
<dbReference type="PROSITE" id="PS50051">
    <property type="entry name" value="MCM_2"/>
    <property type="match status" value="1"/>
</dbReference>
<dbReference type="SMART" id="SM00350">
    <property type="entry name" value="MCM"/>
    <property type="match status" value="1"/>
</dbReference>
<feature type="region of interest" description="Disordered" evidence="5">
    <location>
        <begin position="1008"/>
        <end position="1048"/>
    </location>
</feature>
<proteinExistence type="inferred from homology"/>
<evidence type="ECO:0000256" key="2">
    <source>
        <dbReference type="ARBA" id="ARBA00022840"/>
    </source>
</evidence>
<evidence type="ECO:0000256" key="4">
    <source>
        <dbReference type="RuleBase" id="RU004070"/>
    </source>
</evidence>
<keyword evidence="3 4" id="KW-0238">DNA-binding</keyword>
<dbReference type="GO" id="GO:0003697">
    <property type="term" value="F:single-stranded DNA binding"/>
    <property type="evidence" value="ECO:0007669"/>
    <property type="project" value="TreeGrafter"/>
</dbReference>
<evidence type="ECO:0000313" key="7">
    <source>
        <dbReference type="EMBL" id="CAD7231423.1"/>
    </source>
</evidence>
<dbReference type="Gene3D" id="2.40.50.140">
    <property type="entry name" value="Nucleic acid-binding proteins"/>
    <property type="match status" value="1"/>
</dbReference>
<dbReference type="AlphaFoldDB" id="A0A7R8WGU9"/>